<comment type="caution">
    <text evidence="3">The sequence shown here is derived from an EMBL/GenBank/DDBJ whole genome shotgun (WGS) entry which is preliminary data.</text>
</comment>
<feature type="transmembrane region" description="Helical" evidence="2">
    <location>
        <begin position="12"/>
        <end position="32"/>
    </location>
</feature>
<keyword evidence="2" id="KW-1133">Transmembrane helix</keyword>
<dbReference type="VEuPathDB" id="TriTrypDB:TEOVI_000554600"/>
<sequence>MLATRQIVPSTVAHIVCPLSLIGGGVVLLAAVGTSIHVYKPVWRADSDDDIERCYFSATGDEMHLGNTPISMVACAHQCFAVVTQDHRLVVARYQTNLPVDPLSWVAKDPLHHNNAWIVLHRASLSTDFSGRCSQPVHTPQLACSSDGLVVQCAATGGGRYCVSINFPSTSQGAEKLAQTKWVFDVPGSVAQQTFPTAAFKRDVLEQSDEELLERYTIQELVEQKQKQERPEPCIRCGMPPVSVSATSHVCDSNDVSVALLSVASPTTVKSECVEKRDSFAFASADSDCLDLCMVNRPKFDQIFDDKYPMPSCSPYLVLSLHKTLLVLARLGNTHKLTVFSVDEGPVMKICKVVRLAQSAVQPIAGVVHQRRQPFQVLERVDGTGESEVSNTDGDVLWLLLSNGNLTEFPLGSVARATGPVVVQDAPHLLVGDCEGCDWPLAHISGLPSGFRPSAAVPLPHESTVTFEPHNTTRRYIMLSDGVADSYVIDLETRCTVGALLSNGAMTSACGGPSADIIVSYAKGVLQRLSPGIGAVLRVRATFAGSQRMFLLSTAVGNRLQDKEPEHTLLEFYVVITTAINTVLLRGSGSQLEKVNDVQHLILDEPTLAVYCVPDAQELSSPSSHFFAQCTPTRINFSGKWIRLPNVLPEFTSASHACFGDDKWLAVAYGRKFAVFSIANVNDTYVVLLETLPSDVSHVTTWKASESNSGCCNSTLWCVAACLWSHEVWVWMLDCGVRGELRNRYHIFHLDAVALSSFLITKRTAESCDGGVHEVGMGLVLLDQGVVVLQCSMEGPPSLTALKDVDGAPFVADLCLSIATHGAAAAGGPHFDFASLRAGSVELVSLDGMSSSGEQLAVALASHPGDNSANTDGGMLLPQLHCGLVVYLPAHSFYLLLLADFDGISLRSITELVPPPQPSHLALALGVATSGKAASPISNPPCDLRRRGVLLRGPVVYQLTHSMRLPSVTSPSHSLTKAVYLHQCNIIVAMLDRGEQASFISTVDVDTFRVVDAMAMKQDEVAMCMEPLMSLGGGEVSGDFIVGTVILSSDAPNAVDKEAATAGRGANTVLGRLIVVQARPLRISTAADIVGPQLKGNGGVVDLSVQSLGDVHLIAVAALDMVLIFRLVGSTLSLMCSTSCTPACTTVALQYPFLSCSLYSWGTRYMRLVSKSSKSNSDKSPNSTHCPEPVAALGDVILTQCLQDDLSLRHCALEPTPFANIHSQTTFADGFVRVDGNRNVVILSLKNPKVNGQNSTAVAAGIVGADGGLRSSITRCMRLPSCIQRVSVQRERSRHHLHPNGKNNNNNNIIHDNGGSRGSFRPSELTPWRYRQVPFVCWHGRPTALRVVGPSLLLPCADGALHCAREIPQAFVGVLLRLEQRATELYDTTFSLSRRGSHVALGESPSCGLQRTYHTVSYEAETALQSPTRVLMKQSFVSVDAVGELVLLRRLVEIPDAALTSEERLLVERKASLLDERLEHVWAEYGGELKDMAVAELLYLW</sequence>
<organism evidence="3 4">
    <name type="scientific">Trypanosoma equiperdum</name>
    <dbReference type="NCBI Taxonomy" id="5694"/>
    <lineage>
        <taxon>Eukaryota</taxon>
        <taxon>Discoba</taxon>
        <taxon>Euglenozoa</taxon>
        <taxon>Kinetoplastea</taxon>
        <taxon>Metakinetoplastina</taxon>
        <taxon>Trypanosomatida</taxon>
        <taxon>Trypanosomatidae</taxon>
        <taxon>Trypanosoma</taxon>
    </lineage>
</organism>
<evidence type="ECO:0000256" key="2">
    <source>
        <dbReference type="SAM" id="Phobius"/>
    </source>
</evidence>
<keyword evidence="4" id="KW-1185">Reference proteome</keyword>
<evidence type="ECO:0000256" key="1">
    <source>
        <dbReference type="SAM" id="MobiDB-lite"/>
    </source>
</evidence>
<keyword evidence="2" id="KW-0812">Transmembrane</keyword>
<keyword evidence="2" id="KW-0472">Membrane</keyword>
<proteinExistence type="predicted"/>
<reference evidence="3" key="1">
    <citation type="submission" date="2016-09" db="EMBL/GenBank/DDBJ databases">
        <authorList>
            <person name="Hebert L."/>
            <person name="Moumen B."/>
        </authorList>
    </citation>
    <scope>NUCLEOTIDE SEQUENCE [LARGE SCALE GENOMIC DNA]</scope>
    <source>
        <strain evidence="3">OVI</strain>
    </source>
</reference>
<dbReference type="GeneID" id="92379486"/>
<dbReference type="EMBL" id="CZPT02000661">
    <property type="protein sequence ID" value="SCU67001.1"/>
    <property type="molecule type" value="Genomic_DNA"/>
</dbReference>
<protein>
    <submittedName>
        <fullName evidence="3">Uncharacterized protein</fullName>
    </submittedName>
</protein>
<feature type="compositionally biased region" description="Low complexity" evidence="1">
    <location>
        <begin position="1300"/>
        <end position="1313"/>
    </location>
</feature>
<dbReference type="Proteomes" id="UP000195570">
    <property type="component" value="Unassembled WGS sequence"/>
</dbReference>
<gene>
    <name evidence="3" type="ORF">TEOVI_000554600</name>
</gene>
<name>A0A1G4I5F5_TRYEQ</name>
<dbReference type="RefSeq" id="XP_067078370.1">
    <property type="nucleotide sequence ID" value="XM_067222269.1"/>
</dbReference>
<accession>A0A1G4I5F5</accession>
<evidence type="ECO:0000313" key="3">
    <source>
        <dbReference type="EMBL" id="SCU67001.1"/>
    </source>
</evidence>
<evidence type="ECO:0000313" key="4">
    <source>
        <dbReference type="Proteomes" id="UP000195570"/>
    </source>
</evidence>
<feature type="region of interest" description="Disordered" evidence="1">
    <location>
        <begin position="1294"/>
        <end position="1316"/>
    </location>
</feature>